<feature type="region of interest" description="Disordered" evidence="1">
    <location>
        <begin position="66"/>
        <end position="115"/>
    </location>
</feature>
<dbReference type="EMBL" id="JBBUTI010000006">
    <property type="protein sequence ID" value="MEK8046662.1"/>
    <property type="molecule type" value="Genomic_DNA"/>
</dbReference>
<protein>
    <submittedName>
        <fullName evidence="2">Uncharacterized protein</fullName>
    </submittedName>
</protein>
<feature type="compositionally biased region" description="Low complexity" evidence="1">
    <location>
        <begin position="83"/>
        <end position="102"/>
    </location>
</feature>
<organism evidence="2 3">
    <name type="scientific">Ideonella margarita</name>
    <dbReference type="NCBI Taxonomy" id="2984191"/>
    <lineage>
        <taxon>Bacteria</taxon>
        <taxon>Pseudomonadati</taxon>
        <taxon>Pseudomonadota</taxon>
        <taxon>Betaproteobacteria</taxon>
        <taxon>Burkholderiales</taxon>
        <taxon>Sphaerotilaceae</taxon>
        <taxon>Ideonella</taxon>
    </lineage>
</organism>
<keyword evidence="3" id="KW-1185">Reference proteome</keyword>
<evidence type="ECO:0000313" key="2">
    <source>
        <dbReference type="EMBL" id="MEK8046662.1"/>
    </source>
</evidence>
<gene>
    <name evidence="2" type="ORF">AACH00_09910</name>
</gene>
<feature type="compositionally biased region" description="Pro residues" evidence="1">
    <location>
        <begin position="103"/>
        <end position="112"/>
    </location>
</feature>
<dbReference type="Proteomes" id="UP001379945">
    <property type="component" value="Unassembled WGS sequence"/>
</dbReference>
<proteinExistence type="predicted"/>
<comment type="caution">
    <text evidence="2">The sequence shown here is derived from an EMBL/GenBank/DDBJ whole genome shotgun (WGS) entry which is preliminary data.</text>
</comment>
<dbReference type="RefSeq" id="WP_341398958.1">
    <property type="nucleotide sequence ID" value="NZ_JBBUTI010000006.1"/>
</dbReference>
<name>A0ABU9C446_9BURK</name>
<evidence type="ECO:0000313" key="3">
    <source>
        <dbReference type="Proteomes" id="UP001379945"/>
    </source>
</evidence>
<evidence type="ECO:0000256" key="1">
    <source>
        <dbReference type="SAM" id="MobiDB-lite"/>
    </source>
</evidence>
<reference evidence="2 3" key="1">
    <citation type="submission" date="2024-04" db="EMBL/GenBank/DDBJ databases">
        <title>Novel species of the genus Ideonella isolated from streams.</title>
        <authorList>
            <person name="Lu H."/>
        </authorList>
    </citation>
    <scope>NUCLEOTIDE SEQUENCE [LARGE SCALE GENOMIC DNA]</scope>
    <source>
        <strain evidence="2 3">LYT19W</strain>
    </source>
</reference>
<accession>A0ABU9C446</accession>
<sequence>MMQYRLIKTAAGHAEIQSRSRPLSRSVRNLLLVINDSQPASYWLEKVQGVTDADLQHLLDEGLLGKATAGSAPAPSPAPSPSSSPAQGQATAPRPASSASPAPATPPAPPAPQALDPEVASLMDVVRATSYSVLYDTLNSQGKAELGLVGGFRFVLEVERCNGLSELIPLAQRFLVQVREERGLSALRRFELALNLAAKPA</sequence>